<dbReference type="AlphaFoldDB" id="A0A2S2P2G2"/>
<protein>
    <submittedName>
        <fullName evidence="1">Uncharacterized protein</fullName>
    </submittedName>
</protein>
<proteinExistence type="predicted"/>
<accession>A0A2S2P2G2</accession>
<name>A0A2S2P2G2_SCHGA</name>
<evidence type="ECO:0000313" key="1">
    <source>
        <dbReference type="EMBL" id="MBY23398.1"/>
    </source>
</evidence>
<organism evidence="1">
    <name type="scientific">Schizaphis graminum</name>
    <name type="common">Green bug aphid</name>
    <dbReference type="NCBI Taxonomy" id="13262"/>
    <lineage>
        <taxon>Eukaryota</taxon>
        <taxon>Metazoa</taxon>
        <taxon>Ecdysozoa</taxon>
        <taxon>Arthropoda</taxon>
        <taxon>Hexapoda</taxon>
        <taxon>Insecta</taxon>
        <taxon>Pterygota</taxon>
        <taxon>Neoptera</taxon>
        <taxon>Paraneoptera</taxon>
        <taxon>Hemiptera</taxon>
        <taxon>Sternorrhyncha</taxon>
        <taxon>Aphidomorpha</taxon>
        <taxon>Aphidoidea</taxon>
        <taxon>Aphididae</taxon>
        <taxon>Aphidini</taxon>
        <taxon>Schizaphis</taxon>
    </lineage>
</organism>
<gene>
    <name evidence="1" type="ORF">g.70156</name>
</gene>
<reference evidence="1" key="1">
    <citation type="submission" date="2018-04" db="EMBL/GenBank/DDBJ databases">
        <title>Transcriptome of Schizaphis graminum biotype I.</title>
        <authorList>
            <person name="Scully E.D."/>
            <person name="Geib S.M."/>
            <person name="Palmer N.A."/>
            <person name="Koch K."/>
            <person name="Bradshaw J."/>
            <person name="Heng-Moss T."/>
            <person name="Sarath G."/>
        </authorList>
    </citation>
    <scope>NUCLEOTIDE SEQUENCE</scope>
</reference>
<dbReference type="EMBL" id="GGMR01010779">
    <property type="protein sequence ID" value="MBY23398.1"/>
    <property type="molecule type" value="Transcribed_RNA"/>
</dbReference>
<sequence>MTIGEWESRRIMDTRSIITVAKHKTGDKEPATLVLQEDIGELMERYYRLRLRLGYSRTNFFVTNRSEKVVKIYDDVNKTFGARLSATLFRRMVETEGRDHDAATSSGVAKALQHSEDTASRYYRVPDAAEAIRRQGNLDRVEHTALLKSYVDKHFEDFFPLIAHSPFPKTETAIDKIKESDIMIDYPSAAIDMDYIIKLQDRYDATLLAERVDVLAELVKLAGFDRANVSNYAIIDVAKKKKVHFFLNNLRYRRKILNKVLAKIKKGE</sequence>